<accession>A0A4Z2EVE3</accession>
<evidence type="ECO:0000313" key="2">
    <source>
        <dbReference type="EMBL" id="TNN32857.1"/>
    </source>
</evidence>
<gene>
    <name evidence="2" type="ORF">EYF80_056983</name>
</gene>
<organism evidence="2 3">
    <name type="scientific">Liparis tanakae</name>
    <name type="common">Tanaka's snailfish</name>
    <dbReference type="NCBI Taxonomy" id="230148"/>
    <lineage>
        <taxon>Eukaryota</taxon>
        <taxon>Metazoa</taxon>
        <taxon>Chordata</taxon>
        <taxon>Craniata</taxon>
        <taxon>Vertebrata</taxon>
        <taxon>Euteleostomi</taxon>
        <taxon>Actinopterygii</taxon>
        <taxon>Neopterygii</taxon>
        <taxon>Teleostei</taxon>
        <taxon>Neoteleostei</taxon>
        <taxon>Acanthomorphata</taxon>
        <taxon>Eupercaria</taxon>
        <taxon>Perciformes</taxon>
        <taxon>Cottioidei</taxon>
        <taxon>Cottales</taxon>
        <taxon>Liparidae</taxon>
        <taxon>Liparis</taxon>
    </lineage>
</organism>
<sequence length="100" mass="11508">MHLTSSYKLRRVGLLPEERRRGRRRGGEEERKEERKEERRRGGEEGGSGPWRRSVVHSDVSALNVPEALRCGAWEAGCGIQTEMNSLPRGRRQLLETRDP</sequence>
<protein>
    <submittedName>
        <fullName evidence="2">Uncharacterized protein</fullName>
    </submittedName>
</protein>
<dbReference type="EMBL" id="SRLO01002464">
    <property type="protein sequence ID" value="TNN32857.1"/>
    <property type="molecule type" value="Genomic_DNA"/>
</dbReference>
<name>A0A4Z2EVE3_9TELE</name>
<reference evidence="2 3" key="1">
    <citation type="submission" date="2019-03" db="EMBL/GenBank/DDBJ databases">
        <title>First draft genome of Liparis tanakae, snailfish: a comprehensive survey of snailfish specific genes.</title>
        <authorList>
            <person name="Kim W."/>
            <person name="Song I."/>
            <person name="Jeong J.-H."/>
            <person name="Kim D."/>
            <person name="Kim S."/>
            <person name="Ryu S."/>
            <person name="Song J.Y."/>
            <person name="Lee S.K."/>
        </authorList>
    </citation>
    <scope>NUCLEOTIDE SEQUENCE [LARGE SCALE GENOMIC DNA]</scope>
    <source>
        <tissue evidence="2">Muscle</tissue>
    </source>
</reference>
<evidence type="ECO:0000256" key="1">
    <source>
        <dbReference type="SAM" id="MobiDB-lite"/>
    </source>
</evidence>
<feature type="region of interest" description="Disordered" evidence="1">
    <location>
        <begin position="1"/>
        <end position="57"/>
    </location>
</feature>
<proteinExistence type="predicted"/>
<evidence type="ECO:0000313" key="3">
    <source>
        <dbReference type="Proteomes" id="UP000314294"/>
    </source>
</evidence>
<dbReference type="Proteomes" id="UP000314294">
    <property type="component" value="Unassembled WGS sequence"/>
</dbReference>
<feature type="compositionally biased region" description="Basic and acidic residues" evidence="1">
    <location>
        <begin position="16"/>
        <end position="44"/>
    </location>
</feature>
<comment type="caution">
    <text evidence="2">The sequence shown here is derived from an EMBL/GenBank/DDBJ whole genome shotgun (WGS) entry which is preliminary data.</text>
</comment>
<dbReference type="AlphaFoldDB" id="A0A4Z2EVE3"/>
<keyword evidence="3" id="KW-1185">Reference proteome</keyword>